<evidence type="ECO:0000313" key="1">
    <source>
        <dbReference type="EMBL" id="CAG7722352.1"/>
    </source>
</evidence>
<evidence type="ECO:0000313" key="2">
    <source>
        <dbReference type="Proteomes" id="UP000708208"/>
    </source>
</evidence>
<dbReference type="Proteomes" id="UP000708208">
    <property type="component" value="Unassembled WGS sequence"/>
</dbReference>
<dbReference type="EMBL" id="CAJVCH010088533">
    <property type="protein sequence ID" value="CAG7722352.1"/>
    <property type="molecule type" value="Genomic_DNA"/>
</dbReference>
<dbReference type="AlphaFoldDB" id="A0A8J2JME2"/>
<sequence>LNRARPENKSLVTEKKTITGRTFIRRD</sequence>
<feature type="non-terminal residue" evidence="1">
    <location>
        <position position="1"/>
    </location>
</feature>
<protein>
    <submittedName>
        <fullName evidence="1">Uncharacterized protein</fullName>
    </submittedName>
</protein>
<name>A0A8J2JME2_9HEXA</name>
<comment type="caution">
    <text evidence="1">The sequence shown here is derived from an EMBL/GenBank/DDBJ whole genome shotgun (WGS) entry which is preliminary data.</text>
</comment>
<accession>A0A8J2JME2</accession>
<keyword evidence="2" id="KW-1185">Reference proteome</keyword>
<proteinExistence type="predicted"/>
<gene>
    <name evidence="1" type="ORF">AFUS01_LOCUS11493</name>
</gene>
<reference evidence="1" key="1">
    <citation type="submission" date="2021-06" db="EMBL/GenBank/DDBJ databases">
        <authorList>
            <person name="Hodson N. C."/>
            <person name="Mongue J. A."/>
            <person name="Jaron S. K."/>
        </authorList>
    </citation>
    <scope>NUCLEOTIDE SEQUENCE</scope>
</reference>
<organism evidence="1 2">
    <name type="scientific">Allacma fusca</name>
    <dbReference type="NCBI Taxonomy" id="39272"/>
    <lineage>
        <taxon>Eukaryota</taxon>
        <taxon>Metazoa</taxon>
        <taxon>Ecdysozoa</taxon>
        <taxon>Arthropoda</taxon>
        <taxon>Hexapoda</taxon>
        <taxon>Collembola</taxon>
        <taxon>Symphypleona</taxon>
        <taxon>Sminthuridae</taxon>
        <taxon>Allacma</taxon>
    </lineage>
</organism>